<dbReference type="AlphaFoldDB" id="F5XKE3"/>
<gene>
    <name evidence="2" type="ordered locus">MLP_30010</name>
</gene>
<keyword evidence="1" id="KW-0472">Membrane</keyword>
<feature type="transmembrane region" description="Helical" evidence="1">
    <location>
        <begin position="33"/>
        <end position="53"/>
    </location>
</feature>
<keyword evidence="1" id="KW-1133">Transmembrane helix</keyword>
<dbReference type="RefSeq" id="WP_013863884.1">
    <property type="nucleotide sequence ID" value="NC_015635.1"/>
</dbReference>
<accession>F5XKE3</accession>
<evidence type="ECO:0000313" key="2">
    <source>
        <dbReference type="EMBL" id="BAK36015.1"/>
    </source>
</evidence>
<keyword evidence="1" id="KW-0812">Transmembrane</keyword>
<dbReference type="Proteomes" id="UP000007947">
    <property type="component" value="Chromosome"/>
</dbReference>
<reference evidence="2 3" key="1">
    <citation type="submission" date="2011-05" db="EMBL/GenBank/DDBJ databases">
        <title>Whole genome sequence of Microlunatus phosphovorus NM-1.</title>
        <authorList>
            <person name="Hosoyama A."/>
            <person name="Sasaki K."/>
            <person name="Harada T."/>
            <person name="Igarashi R."/>
            <person name="Kawakoshi A."/>
            <person name="Sasagawa M."/>
            <person name="Fukada J."/>
            <person name="Nakamura S."/>
            <person name="Katano Y."/>
            <person name="Hanada S."/>
            <person name="Kamagata Y."/>
            <person name="Nakamura N."/>
            <person name="Yamazaki S."/>
            <person name="Fujita N."/>
        </authorList>
    </citation>
    <scope>NUCLEOTIDE SEQUENCE [LARGE SCALE GENOMIC DNA]</scope>
    <source>
        <strain evidence="3">ATCC 700054 / DSM 10555 / JCM 9379 / NBRC 101784 / NCIMB 13414 / VKM Ac-1990 / NM-1</strain>
    </source>
</reference>
<dbReference type="EMBL" id="AP012204">
    <property type="protein sequence ID" value="BAK36015.1"/>
    <property type="molecule type" value="Genomic_DNA"/>
</dbReference>
<proteinExistence type="predicted"/>
<dbReference type="HOGENOM" id="CLU_2826342_0_0_11"/>
<protein>
    <submittedName>
        <fullName evidence="2">Uncharacterized protein</fullName>
    </submittedName>
</protein>
<evidence type="ECO:0000256" key="1">
    <source>
        <dbReference type="SAM" id="Phobius"/>
    </source>
</evidence>
<evidence type="ECO:0000313" key="3">
    <source>
        <dbReference type="Proteomes" id="UP000007947"/>
    </source>
</evidence>
<dbReference type="STRING" id="1032480.MLP_30010"/>
<dbReference type="KEGG" id="mph:MLP_30010"/>
<sequence>MSDVILVVSTVVGQLFALIPLQPTSSSHNGGFPLSVLAAFWALGLLAVVAKFATSKPRNRRRPPHR</sequence>
<organism evidence="2 3">
    <name type="scientific">Microlunatus phosphovorus (strain ATCC 700054 / DSM 10555 / JCM 9379 / NBRC 101784 / NCIMB 13414 / VKM Ac-1990 / NM-1)</name>
    <dbReference type="NCBI Taxonomy" id="1032480"/>
    <lineage>
        <taxon>Bacteria</taxon>
        <taxon>Bacillati</taxon>
        <taxon>Actinomycetota</taxon>
        <taxon>Actinomycetes</taxon>
        <taxon>Propionibacteriales</taxon>
        <taxon>Propionibacteriaceae</taxon>
        <taxon>Microlunatus</taxon>
    </lineage>
</organism>
<keyword evidence="3" id="KW-1185">Reference proteome</keyword>
<name>F5XKE3_MICPN</name>